<evidence type="ECO:0000256" key="1">
    <source>
        <dbReference type="SAM" id="MobiDB-lite"/>
    </source>
</evidence>
<dbReference type="PANTHER" id="PTHR33069">
    <property type="entry name" value="CHROMOSOME 7, WHOLE GENOME SHOTGUN SEQUENCE-RELATED"/>
    <property type="match status" value="1"/>
</dbReference>
<accession>A0A2N5V831</accession>
<gene>
    <name evidence="2" type="ORF">PCASD_04150</name>
</gene>
<sequence>MDAELSRADGSMDVDSETEQASSRRKWSGPSAQALQAFDKWLRDHHYSDSNRYCRDEKQLTLDQLGKKIDVLHNLRTVLLPSIKRQLVALLQSLDLSEQYPASYPCRHPESTAMILSEMHATAGDIISAVGILALKSPRPESSHDGRLKDLKNLRTTRLLPRTRYLIDLNLRDLLDTCAAWILTWDGQEDANDVEFQAESASTRNEISKFGVVSGYLIDGIVEWFKLCDFTILQEEWQKSTQECNKLLPVLSRFFDETSEFRKQVDENEQGENQEKRKAHQARALRLAQLTIPILKLTRLLYSKLTVRATSHRLPLTLDSEISTKNHSSLQEKMSRFGFRIERLIEHLVPIYNTEMNLAAKISSLKKSILDSIGCLEDVLLTLAFHIVPLDTTAGHSAAQVQRDFKAHFEPLRQQFWVASVNLEEAANSCITQVDDGERD</sequence>
<reference evidence="2 3" key="1">
    <citation type="submission" date="2017-11" db="EMBL/GenBank/DDBJ databases">
        <title>De novo assembly and phasing of dikaryotic genomes from two isolates of Puccinia coronata f. sp. avenae, the causal agent of oat crown rust.</title>
        <authorList>
            <person name="Miller M.E."/>
            <person name="Zhang Y."/>
            <person name="Omidvar V."/>
            <person name="Sperschneider J."/>
            <person name="Schwessinger B."/>
            <person name="Raley C."/>
            <person name="Palmer J.M."/>
            <person name="Garnica D."/>
            <person name="Upadhyaya N."/>
            <person name="Rathjen J."/>
            <person name="Taylor J.M."/>
            <person name="Park R.F."/>
            <person name="Dodds P.N."/>
            <person name="Hirsch C.D."/>
            <person name="Kianian S.F."/>
            <person name="Figueroa M."/>
        </authorList>
    </citation>
    <scope>NUCLEOTIDE SEQUENCE [LARGE SCALE GENOMIC DNA]</scope>
    <source>
        <strain evidence="2">12SD80</strain>
    </source>
</reference>
<feature type="region of interest" description="Disordered" evidence="1">
    <location>
        <begin position="1"/>
        <end position="31"/>
    </location>
</feature>
<comment type="caution">
    <text evidence="2">The sequence shown here is derived from an EMBL/GenBank/DDBJ whole genome shotgun (WGS) entry which is preliminary data.</text>
</comment>
<dbReference type="PANTHER" id="PTHR33069:SF3">
    <property type="entry name" value="DYNEIN HEAVY CHAIN TAIL DOMAIN-CONTAINING PROTEIN"/>
    <property type="match status" value="1"/>
</dbReference>
<evidence type="ECO:0000313" key="3">
    <source>
        <dbReference type="Proteomes" id="UP000235392"/>
    </source>
</evidence>
<evidence type="ECO:0000313" key="2">
    <source>
        <dbReference type="EMBL" id="PLW46157.1"/>
    </source>
</evidence>
<dbReference type="EMBL" id="PGCI01000042">
    <property type="protein sequence ID" value="PLW46157.1"/>
    <property type="molecule type" value="Genomic_DNA"/>
</dbReference>
<name>A0A2N5V831_9BASI</name>
<dbReference type="AlphaFoldDB" id="A0A2N5V831"/>
<dbReference type="Proteomes" id="UP000235392">
    <property type="component" value="Unassembled WGS sequence"/>
</dbReference>
<organism evidence="2 3">
    <name type="scientific">Puccinia coronata f. sp. avenae</name>
    <dbReference type="NCBI Taxonomy" id="200324"/>
    <lineage>
        <taxon>Eukaryota</taxon>
        <taxon>Fungi</taxon>
        <taxon>Dikarya</taxon>
        <taxon>Basidiomycota</taxon>
        <taxon>Pucciniomycotina</taxon>
        <taxon>Pucciniomycetes</taxon>
        <taxon>Pucciniales</taxon>
        <taxon>Pucciniaceae</taxon>
        <taxon>Puccinia</taxon>
    </lineage>
</organism>
<proteinExistence type="predicted"/>
<protein>
    <submittedName>
        <fullName evidence="2">Uncharacterized protein</fullName>
    </submittedName>
</protein>